<dbReference type="InterPro" id="IPR033786">
    <property type="entry name" value="TTHB210-like"/>
</dbReference>
<feature type="chain" id="PRO_5022960068" description="TTHB210-like domain-containing protein" evidence="1">
    <location>
        <begin position="31"/>
        <end position="272"/>
    </location>
</feature>
<keyword evidence="4" id="KW-1185">Reference proteome</keyword>
<evidence type="ECO:0000313" key="4">
    <source>
        <dbReference type="Proteomes" id="UP000322244"/>
    </source>
</evidence>
<gene>
    <name evidence="3" type="ORF">FOY51_03190</name>
</gene>
<dbReference type="CDD" id="cd11669">
    <property type="entry name" value="TTHB210-like"/>
    <property type="match status" value="1"/>
</dbReference>
<dbReference type="OrthoDB" id="2867208at2"/>
<evidence type="ECO:0000313" key="3">
    <source>
        <dbReference type="EMBL" id="KAA0024939.1"/>
    </source>
</evidence>
<accession>A0A5A7SHV0</accession>
<dbReference type="AlphaFoldDB" id="A0A5A7SHV0"/>
<dbReference type="RefSeq" id="WP_149428715.1">
    <property type="nucleotide sequence ID" value="NZ_VLNY01000001.1"/>
</dbReference>
<dbReference type="InterPro" id="IPR040832">
    <property type="entry name" value="TTHB210-like_dom"/>
</dbReference>
<evidence type="ECO:0000259" key="2">
    <source>
        <dbReference type="Pfam" id="PF18197"/>
    </source>
</evidence>
<comment type="caution">
    <text evidence="3">The sequence shown here is derived from an EMBL/GenBank/DDBJ whole genome shotgun (WGS) entry which is preliminary data.</text>
</comment>
<protein>
    <recommendedName>
        <fullName evidence="2">TTHB210-like domain-containing protein</fullName>
    </recommendedName>
</protein>
<organism evidence="3 4">
    <name type="scientific">Antrihabitans cavernicola</name>
    <dbReference type="NCBI Taxonomy" id="2495913"/>
    <lineage>
        <taxon>Bacteria</taxon>
        <taxon>Bacillati</taxon>
        <taxon>Actinomycetota</taxon>
        <taxon>Actinomycetes</taxon>
        <taxon>Mycobacteriales</taxon>
        <taxon>Nocardiaceae</taxon>
        <taxon>Antrihabitans</taxon>
    </lineage>
</organism>
<dbReference type="EMBL" id="VLNY01000001">
    <property type="protein sequence ID" value="KAA0024939.1"/>
    <property type="molecule type" value="Genomic_DNA"/>
</dbReference>
<feature type="signal peptide" evidence="1">
    <location>
        <begin position="1"/>
        <end position="30"/>
    </location>
</feature>
<dbReference type="Proteomes" id="UP000322244">
    <property type="component" value="Unassembled WGS sequence"/>
</dbReference>
<sequence>MSTVRFTRGAALALAAATTVFLLPACSSDAEPDKAGTFYGPSQTLGHGTVRTYATVDGDGNPTAVGVRMSETALDGLPTEDAVPPAMSMIDFPDQAAQTPFDSVMLNWNSHGHDPAPLFGKPHFDVHFDMVDMAAMDAISPADPQFAARAERLPDPKYTPQDYVTPPGPPIAQQAVPGMGVHMLDGSAMPIPGQYNFEQIFINGSWNGTYTFMEPMITREWLLTKPTLQQQIKQPQAYQKTGYYPTTYSVHFDDAAKEYDIQLGSLTHREQS</sequence>
<evidence type="ECO:0000256" key="1">
    <source>
        <dbReference type="SAM" id="SignalP"/>
    </source>
</evidence>
<dbReference type="Pfam" id="PF18197">
    <property type="entry name" value="TTHB210-like"/>
    <property type="match status" value="1"/>
</dbReference>
<reference evidence="3 4" key="1">
    <citation type="submission" date="2019-07" db="EMBL/GenBank/DDBJ databases">
        <title>Rhodococcus cavernicolus sp. nov., isolated from a cave.</title>
        <authorList>
            <person name="Lee S.D."/>
        </authorList>
    </citation>
    <scope>NUCLEOTIDE SEQUENCE [LARGE SCALE GENOMIC DNA]</scope>
    <source>
        <strain evidence="3 4">C1-24</strain>
    </source>
</reference>
<feature type="domain" description="TTHB210-like" evidence="2">
    <location>
        <begin position="57"/>
        <end position="108"/>
    </location>
</feature>
<keyword evidence="1" id="KW-0732">Signal</keyword>
<name>A0A5A7SHV0_9NOCA</name>
<proteinExistence type="predicted"/>